<evidence type="ECO:0000313" key="2">
    <source>
        <dbReference type="Proteomes" id="UP000295416"/>
    </source>
</evidence>
<comment type="caution">
    <text evidence="1">The sequence shown here is derived from an EMBL/GenBank/DDBJ whole genome shotgun (WGS) entry which is preliminary data.</text>
</comment>
<dbReference type="PIRSF" id="PIRSF037692">
    <property type="entry name" value="UCP037692"/>
    <property type="match status" value="1"/>
</dbReference>
<organism evidence="1 2">
    <name type="scientific">Scopulibacillus darangshiensis</name>
    <dbReference type="NCBI Taxonomy" id="442528"/>
    <lineage>
        <taxon>Bacteria</taxon>
        <taxon>Bacillati</taxon>
        <taxon>Bacillota</taxon>
        <taxon>Bacilli</taxon>
        <taxon>Bacillales</taxon>
        <taxon>Sporolactobacillaceae</taxon>
        <taxon>Scopulibacillus</taxon>
    </lineage>
</organism>
<name>A0A4R2P531_9BACL</name>
<dbReference type="InterPro" id="IPR017263">
    <property type="entry name" value="UCP037692"/>
</dbReference>
<dbReference type="EMBL" id="SLXK01000011">
    <property type="protein sequence ID" value="TCP29298.1"/>
    <property type="molecule type" value="Genomic_DNA"/>
</dbReference>
<dbReference type="Proteomes" id="UP000295416">
    <property type="component" value="Unassembled WGS sequence"/>
</dbReference>
<dbReference type="AlphaFoldDB" id="A0A4R2P531"/>
<gene>
    <name evidence="1" type="ORF">EV207_111100</name>
</gene>
<reference evidence="1 2" key="1">
    <citation type="submission" date="2019-03" db="EMBL/GenBank/DDBJ databases">
        <title>Genomic Encyclopedia of Type Strains, Phase IV (KMG-IV): sequencing the most valuable type-strain genomes for metagenomic binning, comparative biology and taxonomic classification.</title>
        <authorList>
            <person name="Goeker M."/>
        </authorList>
    </citation>
    <scope>NUCLEOTIDE SEQUENCE [LARGE SCALE GENOMIC DNA]</scope>
    <source>
        <strain evidence="1 2">DSM 19377</strain>
    </source>
</reference>
<keyword evidence="2" id="KW-1185">Reference proteome</keyword>
<dbReference type="OrthoDB" id="2736244at2"/>
<accession>A0A4R2P531</accession>
<evidence type="ECO:0000313" key="1">
    <source>
        <dbReference type="EMBL" id="TCP29298.1"/>
    </source>
</evidence>
<proteinExistence type="predicted"/>
<protein>
    <submittedName>
        <fullName evidence="1">Uncharacterized protein</fullName>
    </submittedName>
</protein>
<dbReference type="RefSeq" id="WP_132745952.1">
    <property type="nucleotide sequence ID" value="NZ_SLXK01000011.1"/>
</dbReference>
<sequence length="71" mass="8624">MISHFTYKPFLSAESRRREYLFSFFFKGKAYKGIYRYNGAIEWLEGKPEGQHINNLQSKIHELMLFHEYDN</sequence>
<dbReference type="Pfam" id="PF17277">
    <property type="entry name" value="DUF5342"/>
    <property type="match status" value="1"/>
</dbReference>